<evidence type="ECO:0000313" key="14">
    <source>
        <dbReference type="EMBL" id="ROR30414.1"/>
    </source>
</evidence>
<dbReference type="CDD" id="cd04590">
    <property type="entry name" value="CBS_pair_CorC_HlyC_assoc"/>
    <property type="match status" value="1"/>
</dbReference>
<evidence type="ECO:0000256" key="10">
    <source>
        <dbReference type="PROSITE-ProRule" id="PRU01193"/>
    </source>
</evidence>
<keyword evidence="7 9" id="KW-0129">CBS domain</keyword>
<dbReference type="EMBL" id="RJVG01000002">
    <property type="protein sequence ID" value="ROR30414.1"/>
    <property type="molecule type" value="Genomic_DNA"/>
</dbReference>
<keyword evidence="3" id="KW-1003">Cell membrane</keyword>
<dbReference type="InterPro" id="IPR036318">
    <property type="entry name" value="FAD-bd_PCMH-like_sf"/>
</dbReference>
<feature type="domain" description="CBS" evidence="12">
    <location>
        <begin position="225"/>
        <end position="286"/>
    </location>
</feature>
<name>A0A3N1XUW6_9FIRM</name>
<dbReference type="FunFam" id="3.10.580.10:FF:000002">
    <property type="entry name" value="Magnesium/cobalt efflux protein CorC"/>
    <property type="match status" value="1"/>
</dbReference>
<dbReference type="SMART" id="SM00116">
    <property type="entry name" value="CBS"/>
    <property type="match status" value="2"/>
</dbReference>
<dbReference type="PANTHER" id="PTHR43099:SF2">
    <property type="entry name" value="UPF0053 PROTEIN YRKA"/>
    <property type="match status" value="1"/>
</dbReference>
<keyword evidence="15" id="KW-1185">Reference proteome</keyword>
<evidence type="ECO:0000256" key="7">
    <source>
        <dbReference type="ARBA" id="ARBA00023122"/>
    </source>
</evidence>
<evidence type="ECO:0000256" key="4">
    <source>
        <dbReference type="ARBA" id="ARBA00022692"/>
    </source>
</evidence>
<feature type="transmembrane region" description="Helical" evidence="11">
    <location>
        <begin position="12"/>
        <end position="35"/>
    </location>
</feature>
<dbReference type="Pfam" id="PF01595">
    <property type="entry name" value="CNNM"/>
    <property type="match status" value="1"/>
</dbReference>
<dbReference type="AlphaFoldDB" id="A0A3N1XUW6"/>
<dbReference type="InterPro" id="IPR051676">
    <property type="entry name" value="UPF0053_domain"/>
</dbReference>
<protein>
    <submittedName>
        <fullName evidence="14">Putative hemolysin</fullName>
    </submittedName>
</protein>
<keyword evidence="5" id="KW-0677">Repeat</keyword>
<feature type="domain" description="CNNM transmembrane" evidence="13">
    <location>
        <begin position="6"/>
        <end position="206"/>
    </location>
</feature>
<dbReference type="InterPro" id="IPR044751">
    <property type="entry name" value="Ion_transp-like_CBS"/>
</dbReference>
<evidence type="ECO:0000256" key="2">
    <source>
        <dbReference type="ARBA" id="ARBA00006337"/>
    </source>
</evidence>
<keyword evidence="6 10" id="KW-1133">Transmembrane helix</keyword>
<evidence type="ECO:0000256" key="11">
    <source>
        <dbReference type="SAM" id="Phobius"/>
    </source>
</evidence>
<comment type="subcellular location">
    <subcellularLocation>
        <location evidence="1">Cell membrane</location>
        <topology evidence="1">Multi-pass membrane protein</topology>
    </subcellularLocation>
</comment>
<reference evidence="14 15" key="1">
    <citation type="submission" date="2018-11" db="EMBL/GenBank/DDBJ databases">
        <title>Genomic Encyclopedia of Type Strains, Phase IV (KMG-IV): sequencing the most valuable type-strain genomes for metagenomic binning, comparative biology and taxonomic classification.</title>
        <authorList>
            <person name="Goeker M."/>
        </authorList>
    </citation>
    <scope>NUCLEOTIDE SEQUENCE [LARGE SCALE GENOMIC DNA]</scope>
    <source>
        <strain evidence="14 15">DSM 26537</strain>
    </source>
</reference>
<evidence type="ECO:0000256" key="5">
    <source>
        <dbReference type="ARBA" id="ARBA00022737"/>
    </source>
</evidence>
<dbReference type="InterPro" id="IPR046342">
    <property type="entry name" value="CBS_dom_sf"/>
</dbReference>
<feature type="domain" description="CBS" evidence="12">
    <location>
        <begin position="291"/>
        <end position="348"/>
    </location>
</feature>
<dbReference type="InterPro" id="IPR016169">
    <property type="entry name" value="FAD-bd_PCMH_sub2"/>
</dbReference>
<dbReference type="RefSeq" id="WP_123608123.1">
    <property type="nucleotide sequence ID" value="NZ_RJVG01000002.1"/>
</dbReference>
<dbReference type="PROSITE" id="PS51371">
    <property type="entry name" value="CBS"/>
    <property type="match status" value="2"/>
</dbReference>
<dbReference type="SUPFAM" id="SSF54631">
    <property type="entry name" value="CBS-domain pair"/>
    <property type="match status" value="1"/>
</dbReference>
<comment type="similarity">
    <text evidence="2">Belongs to the UPF0053 family.</text>
</comment>
<dbReference type="PROSITE" id="PS51846">
    <property type="entry name" value="CNNM"/>
    <property type="match status" value="1"/>
</dbReference>
<dbReference type="PANTHER" id="PTHR43099">
    <property type="entry name" value="UPF0053 PROTEIN YRKA"/>
    <property type="match status" value="1"/>
</dbReference>
<dbReference type="Pfam" id="PF00571">
    <property type="entry name" value="CBS"/>
    <property type="match status" value="2"/>
</dbReference>
<comment type="caution">
    <text evidence="14">The sequence shown here is derived from an EMBL/GenBank/DDBJ whole genome shotgun (WGS) entry which is preliminary data.</text>
</comment>
<dbReference type="Proteomes" id="UP000273083">
    <property type="component" value="Unassembled WGS sequence"/>
</dbReference>
<evidence type="ECO:0000256" key="1">
    <source>
        <dbReference type="ARBA" id="ARBA00004651"/>
    </source>
</evidence>
<dbReference type="SMART" id="SM01091">
    <property type="entry name" value="CorC_HlyC"/>
    <property type="match status" value="1"/>
</dbReference>
<dbReference type="GO" id="GO:0005886">
    <property type="term" value="C:plasma membrane"/>
    <property type="evidence" value="ECO:0007669"/>
    <property type="project" value="UniProtKB-SubCell"/>
</dbReference>
<gene>
    <name evidence="14" type="ORF">EDD66_10265</name>
</gene>
<dbReference type="Gene3D" id="3.10.580.10">
    <property type="entry name" value="CBS-domain"/>
    <property type="match status" value="1"/>
</dbReference>
<evidence type="ECO:0000313" key="15">
    <source>
        <dbReference type="Proteomes" id="UP000273083"/>
    </source>
</evidence>
<dbReference type="Pfam" id="PF03471">
    <property type="entry name" value="CorC_HlyC"/>
    <property type="match status" value="1"/>
</dbReference>
<evidence type="ECO:0000256" key="3">
    <source>
        <dbReference type="ARBA" id="ARBA00022475"/>
    </source>
</evidence>
<evidence type="ECO:0000259" key="12">
    <source>
        <dbReference type="PROSITE" id="PS51371"/>
    </source>
</evidence>
<dbReference type="GO" id="GO:0050660">
    <property type="term" value="F:flavin adenine dinucleotide binding"/>
    <property type="evidence" value="ECO:0007669"/>
    <property type="project" value="InterPro"/>
</dbReference>
<evidence type="ECO:0000259" key="13">
    <source>
        <dbReference type="PROSITE" id="PS51846"/>
    </source>
</evidence>
<sequence length="451" mass="50701">MDSDPVGNNILMQLVLLLCLTAVNAFFAAAEMAIVSVNKNKINMMADDNNKKAKMLQRLLKEPTKFLSTIQVAITLSSFFASASAATGISKPLGALFLKLHIPYASQISLIVVTIILSYFTLVFGELVPKRVALQKSEGISLAIVKPVHVFSKIASPFVKFLSISTSIVLKLLGMHNEDLEERVSEEEIRSLIETGQENGVFNEYEKSMIESIFEFDDKLAREIMTSRTNVYAIDINEPVADYIDELLETRHSRIPVYDDEIDNIIGILYVKDFIVEARKVGFEKVNIKSILHKPYFVPESKNIDELFKELQESKQYIAVLIDEYGGFAGIVTVEDLVEEVMGSIDDTGDEEEPYIEKLDSKSFLLNGLVTIADLNDELDLDIVSENHDTISGLLIDMIGIIPDEGDNRVVNIDNLTFKIEEIKDKRIERIQLTIEDKKKTESEDDEESED</sequence>
<evidence type="ECO:0000256" key="9">
    <source>
        <dbReference type="PROSITE-ProRule" id="PRU00703"/>
    </source>
</evidence>
<organism evidence="14 15">
    <name type="scientific">Mobilisporobacter senegalensis</name>
    <dbReference type="NCBI Taxonomy" id="1329262"/>
    <lineage>
        <taxon>Bacteria</taxon>
        <taxon>Bacillati</taxon>
        <taxon>Bacillota</taxon>
        <taxon>Clostridia</taxon>
        <taxon>Lachnospirales</taxon>
        <taxon>Lachnospiraceae</taxon>
        <taxon>Mobilisporobacter</taxon>
    </lineage>
</organism>
<evidence type="ECO:0000256" key="8">
    <source>
        <dbReference type="ARBA" id="ARBA00023136"/>
    </source>
</evidence>
<dbReference type="InterPro" id="IPR005170">
    <property type="entry name" value="Transptr-assoc_dom"/>
</dbReference>
<dbReference type="InterPro" id="IPR000644">
    <property type="entry name" value="CBS_dom"/>
</dbReference>
<dbReference type="SUPFAM" id="SSF56176">
    <property type="entry name" value="FAD-binding/transporter-associated domain-like"/>
    <property type="match status" value="1"/>
</dbReference>
<keyword evidence="8 10" id="KW-0472">Membrane</keyword>
<feature type="transmembrane region" description="Helical" evidence="11">
    <location>
        <begin position="108"/>
        <end position="128"/>
    </location>
</feature>
<dbReference type="InterPro" id="IPR002550">
    <property type="entry name" value="CNNM"/>
</dbReference>
<dbReference type="OrthoDB" id="9798188at2"/>
<keyword evidence="4 10" id="KW-0812">Transmembrane</keyword>
<evidence type="ECO:0000256" key="6">
    <source>
        <dbReference type="ARBA" id="ARBA00022989"/>
    </source>
</evidence>
<accession>A0A3N1XUW6</accession>
<feature type="transmembrane region" description="Helical" evidence="11">
    <location>
        <begin position="66"/>
        <end position="88"/>
    </location>
</feature>
<proteinExistence type="inferred from homology"/>
<dbReference type="Gene3D" id="3.30.465.10">
    <property type="match status" value="1"/>
</dbReference>